<dbReference type="Gene3D" id="3.40.50.1820">
    <property type="entry name" value="alpha/beta hydrolase"/>
    <property type="match status" value="1"/>
</dbReference>
<organism evidence="6 7">
    <name type="scientific">Panagrolaimus superbus</name>
    <dbReference type="NCBI Taxonomy" id="310955"/>
    <lineage>
        <taxon>Eukaryota</taxon>
        <taxon>Metazoa</taxon>
        <taxon>Ecdysozoa</taxon>
        <taxon>Nematoda</taxon>
        <taxon>Chromadorea</taxon>
        <taxon>Rhabditida</taxon>
        <taxon>Tylenchina</taxon>
        <taxon>Panagrolaimomorpha</taxon>
        <taxon>Panagrolaimoidea</taxon>
        <taxon>Panagrolaimidae</taxon>
        <taxon>Panagrolaimus</taxon>
    </lineage>
</organism>
<evidence type="ECO:0000256" key="2">
    <source>
        <dbReference type="ARBA" id="ARBA00022487"/>
    </source>
</evidence>
<accession>A0A914Y6X2</accession>
<keyword evidence="4" id="KW-0732">Signal</keyword>
<dbReference type="Pfam" id="PF00135">
    <property type="entry name" value="COesterase"/>
    <property type="match status" value="1"/>
</dbReference>
<dbReference type="GO" id="GO:0052689">
    <property type="term" value="F:carboxylic ester hydrolase activity"/>
    <property type="evidence" value="ECO:0007669"/>
    <property type="project" value="UniProtKB-KW"/>
</dbReference>
<dbReference type="PROSITE" id="PS00941">
    <property type="entry name" value="CARBOXYLESTERASE_B_2"/>
    <property type="match status" value="1"/>
</dbReference>
<protein>
    <recommendedName>
        <fullName evidence="4">Carboxylic ester hydrolase</fullName>
        <ecNumber evidence="4">3.1.1.-</ecNumber>
    </recommendedName>
</protein>
<dbReference type="InterPro" id="IPR019826">
    <property type="entry name" value="Carboxylesterase_B_AS"/>
</dbReference>
<dbReference type="InterPro" id="IPR050309">
    <property type="entry name" value="Type-B_Carboxylest/Lipase"/>
</dbReference>
<reference evidence="7" key="1">
    <citation type="submission" date="2022-11" db="UniProtKB">
        <authorList>
            <consortium name="WormBaseParasite"/>
        </authorList>
    </citation>
    <scope>IDENTIFICATION</scope>
</reference>
<dbReference type="Proteomes" id="UP000887577">
    <property type="component" value="Unplaced"/>
</dbReference>
<dbReference type="EC" id="3.1.1.-" evidence="4"/>
<evidence type="ECO:0000259" key="5">
    <source>
        <dbReference type="Pfam" id="PF00135"/>
    </source>
</evidence>
<sequence length="296" mass="31979">MIDIFFLMLFISGLTLVKSNTDAIVKTEFGEISGINYVTPNGYETEMFFGVPFAKPPIDDLRFEKPFPPTPWTSPLQAKELGARCATYPDEMASGGKEDCLTLNIIRPSKPSEDPSGYTVMVWIHGGAFVVGSAVDYNHTETAERMVSHGIIFVSINYRLGPFGFFSTGTLEAPGNYGLWDQIEALKFIQRVIGAFGGNPKAVTIFGESAGGASVSWLTLTPEAKDLFARAIPMSGSALAPWAHTDDVVATSTKLIEATGCHGSNNVKKCLKTKTTEEIKEATSKFAKTVLKADGV</sequence>
<proteinExistence type="inferred from homology"/>
<dbReference type="SUPFAM" id="SSF53474">
    <property type="entry name" value="alpha/beta-Hydrolases"/>
    <property type="match status" value="1"/>
</dbReference>
<dbReference type="InterPro" id="IPR019819">
    <property type="entry name" value="Carboxylesterase_B_CS"/>
</dbReference>
<evidence type="ECO:0000256" key="3">
    <source>
        <dbReference type="ARBA" id="ARBA00022801"/>
    </source>
</evidence>
<keyword evidence="3 4" id="KW-0378">Hydrolase</keyword>
<dbReference type="InterPro" id="IPR029058">
    <property type="entry name" value="AB_hydrolase_fold"/>
</dbReference>
<evidence type="ECO:0000313" key="7">
    <source>
        <dbReference type="WBParaSite" id="PSU_v2.g13385.t1"/>
    </source>
</evidence>
<evidence type="ECO:0000256" key="4">
    <source>
        <dbReference type="RuleBase" id="RU361235"/>
    </source>
</evidence>
<dbReference type="PROSITE" id="PS00122">
    <property type="entry name" value="CARBOXYLESTERASE_B_1"/>
    <property type="match status" value="1"/>
</dbReference>
<feature type="domain" description="Carboxylesterase type B" evidence="5">
    <location>
        <begin position="22"/>
        <end position="287"/>
    </location>
</feature>
<dbReference type="WBParaSite" id="PSU_v2.g13385.t1">
    <property type="protein sequence ID" value="PSU_v2.g13385.t1"/>
    <property type="gene ID" value="PSU_v2.g13385"/>
</dbReference>
<dbReference type="PANTHER" id="PTHR11559">
    <property type="entry name" value="CARBOXYLESTERASE"/>
    <property type="match status" value="1"/>
</dbReference>
<evidence type="ECO:0000256" key="1">
    <source>
        <dbReference type="ARBA" id="ARBA00005964"/>
    </source>
</evidence>
<feature type="chain" id="PRO_5038171731" description="Carboxylic ester hydrolase" evidence="4">
    <location>
        <begin position="20"/>
        <end position="296"/>
    </location>
</feature>
<dbReference type="AlphaFoldDB" id="A0A914Y6X2"/>
<keyword evidence="2" id="KW-0719">Serine esterase</keyword>
<keyword evidence="6" id="KW-1185">Reference proteome</keyword>
<dbReference type="InterPro" id="IPR002018">
    <property type="entry name" value="CarbesteraseB"/>
</dbReference>
<name>A0A914Y6X2_9BILA</name>
<evidence type="ECO:0000313" key="6">
    <source>
        <dbReference type="Proteomes" id="UP000887577"/>
    </source>
</evidence>
<comment type="similarity">
    <text evidence="1 4">Belongs to the type-B carboxylesterase/lipase family.</text>
</comment>
<feature type="signal peptide" evidence="4">
    <location>
        <begin position="1"/>
        <end position="19"/>
    </location>
</feature>